<feature type="compositionally biased region" description="Polar residues" evidence="1">
    <location>
        <begin position="56"/>
        <end position="70"/>
    </location>
</feature>
<evidence type="ECO:0000313" key="3">
    <source>
        <dbReference type="Proteomes" id="UP000499080"/>
    </source>
</evidence>
<evidence type="ECO:0000313" key="2">
    <source>
        <dbReference type="EMBL" id="GBM30534.1"/>
    </source>
</evidence>
<reference evidence="2 3" key="1">
    <citation type="journal article" date="2019" name="Sci. Rep.">
        <title>Orb-weaving spider Araneus ventricosus genome elucidates the spidroin gene catalogue.</title>
        <authorList>
            <person name="Kono N."/>
            <person name="Nakamura H."/>
            <person name="Ohtoshi R."/>
            <person name="Moran D.A.P."/>
            <person name="Shinohara A."/>
            <person name="Yoshida Y."/>
            <person name="Fujiwara M."/>
            <person name="Mori M."/>
            <person name="Tomita M."/>
            <person name="Arakawa K."/>
        </authorList>
    </citation>
    <scope>NUCLEOTIDE SEQUENCE [LARGE SCALE GENOMIC DNA]</scope>
</reference>
<proteinExistence type="predicted"/>
<feature type="region of interest" description="Disordered" evidence="1">
    <location>
        <begin position="56"/>
        <end position="82"/>
    </location>
</feature>
<evidence type="ECO:0000256" key="1">
    <source>
        <dbReference type="SAM" id="MobiDB-lite"/>
    </source>
</evidence>
<sequence>MCVGTENPGGIWVSFNLVVITKTVLRSQVRDSFRKFAEKQQEGYFRTDLIILNSDQTMRTPSETSPNFRNTPGGGRLTHGQI</sequence>
<accession>A0A4Y2ERL5</accession>
<name>A0A4Y2ERL5_ARAVE</name>
<dbReference type="Proteomes" id="UP000499080">
    <property type="component" value="Unassembled WGS sequence"/>
</dbReference>
<organism evidence="2 3">
    <name type="scientific">Araneus ventricosus</name>
    <name type="common">Orbweaver spider</name>
    <name type="synonym">Epeira ventricosa</name>
    <dbReference type="NCBI Taxonomy" id="182803"/>
    <lineage>
        <taxon>Eukaryota</taxon>
        <taxon>Metazoa</taxon>
        <taxon>Ecdysozoa</taxon>
        <taxon>Arthropoda</taxon>
        <taxon>Chelicerata</taxon>
        <taxon>Arachnida</taxon>
        <taxon>Araneae</taxon>
        <taxon>Araneomorphae</taxon>
        <taxon>Entelegynae</taxon>
        <taxon>Araneoidea</taxon>
        <taxon>Araneidae</taxon>
        <taxon>Araneus</taxon>
    </lineage>
</organism>
<protein>
    <submittedName>
        <fullName evidence="2">Uncharacterized protein</fullName>
    </submittedName>
</protein>
<dbReference type="AlphaFoldDB" id="A0A4Y2ERL5"/>
<gene>
    <name evidence="2" type="ORF">AVEN_264992_1</name>
</gene>
<feature type="compositionally biased region" description="Gly residues" evidence="1">
    <location>
        <begin position="72"/>
        <end position="82"/>
    </location>
</feature>
<keyword evidence="3" id="KW-1185">Reference proteome</keyword>
<comment type="caution">
    <text evidence="2">The sequence shown here is derived from an EMBL/GenBank/DDBJ whole genome shotgun (WGS) entry which is preliminary data.</text>
</comment>
<dbReference type="EMBL" id="BGPR01000663">
    <property type="protein sequence ID" value="GBM30534.1"/>
    <property type="molecule type" value="Genomic_DNA"/>
</dbReference>